<gene>
    <name evidence="2" type="ORF">DCHRY22_LOCUS1167</name>
</gene>
<protein>
    <submittedName>
        <fullName evidence="2">(African queen) hypothetical protein</fullName>
    </submittedName>
</protein>
<accession>A0A8J2VPY0</accession>
<sequence>MSQVTYFFLALTVLVLTVECSVIRVNKVPLTDGVVMKVVVNEDPNNKGNSVATIKIAMEKDDGHNKLVKPTGAVPSIEDRLLIRSPNCAAGQVRVGPVCV</sequence>
<organism evidence="2 3">
    <name type="scientific">Danaus chrysippus</name>
    <name type="common">African queen</name>
    <dbReference type="NCBI Taxonomy" id="151541"/>
    <lineage>
        <taxon>Eukaryota</taxon>
        <taxon>Metazoa</taxon>
        <taxon>Ecdysozoa</taxon>
        <taxon>Arthropoda</taxon>
        <taxon>Hexapoda</taxon>
        <taxon>Insecta</taxon>
        <taxon>Pterygota</taxon>
        <taxon>Neoptera</taxon>
        <taxon>Endopterygota</taxon>
        <taxon>Lepidoptera</taxon>
        <taxon>Glossata</taxon>
        <taxon>Ditrysia</taxon>
        <taxon>Papilionoidea</taxon>
        <taxon>Nymphalidae</taxon>
        <taxon>Danainae</taxon>
        <taxon>Danaini</taxon>
        <taxon>Danaina</taxon>
        <taxon>Danaus</taxon>
        <taxon>Anosia</taxon>
    </lineage>
</organism>
<name>A0A8J2VPY0_9NEOP</name>
<dbReference type="AlphaFoldDB" id="A0A8J2VPY0"/>
<dbReference type="Proteomes" id="UP000789524">
    <property type="component" value="Unassembled WGS sequence"/>
</dbReference>
<evidence type="ECO:0000313" key="3">
    <source>
        <dbReference type="Proteomes" id="UP000789524"/>
    </source>
</evidence>
<dbReference type="OrthoDB" id="7369356at2759"/>
<proteinExistence type="predicted"/>
<comment type="caution">
    <text evidence="2">The sequence shown here is derived from an EMBL/GenBank/DDBJ whole genome shotgun (WGS) entry which is preliminary data.</text>
</comment>
<dbReference type="EMBL" id="CAKASE010000043">
    <property type="protein sequence ID" value="CAG9559281.1"/>
    <property type="molecule type" value="Genomic_DNA"/>
</dbReference>
<feature type="chain" id="PRO_5035266694" evidence="1">
    <location>
        <begin position="21"/>
        <end position="100"/>
    </location>
</feature>
<reference evidence="2" key="1">
    <citation type="submission" date="2021-09" db="EMBL/GenBank/DDBJ databases">
        <authorList>
            <person name="Martin H S."/>
        </authorList>
    </citation>
    <scope>NUCLEOTIDE SEQUENCE</scope>
</reference>
<keyword evidence="1" id="KW-0732">Signal</keyword>
<evidence type="ECO:0000256" key="1">
    <source>
        <dbReference type="SAM" id="SignalP"/>
    </source>
</evidence>
<feature type="signal peptide" evidence="1">
    <location>
        <begin position="1"/>
        <end position="20"/>
    </location>
</feature>
<evidence type="ECO:0000313" key="2">
    <source>
        <dbReference type="EMBL" id="CAG9559281.1"/>
    </source>
</evidence>
<keyword evidence="3" id="KW-1185">Reference proteome</keyword>